<protein>
    <submittedName>
        <fullName evidence="1">Uncharacterized protein</fullName>
    </submittedName>
</protein>
<proteinExistence type="predicted"/>
<accession>A0A974BNN6</accession>
<sequence>MIDLRISSLFVALNPGQTSLFGGNQPKLTGTLGTGAFGGTGFNSTSTGLGFGAPQPAMATLTDPNASAAQQMFLQQQYNALRYSPFPDSPLFRNPISDPKKKEEVRGNMQCFI</sequence>
<dbReference type="EMBL" id="KV489624">
    <property type="protein sequence ID" value="OCT55450.1"/>
    <property type="molecule type" value="Genomic_DNA"/>
</dbReference>
<name>A0A974BNN6_XENLA</name>
<organism evidence="1">
    <name type="scientific">Xenopus laevis</name>
    <name type="common">African clawed frog</name>
    <dbReference type="NCBI Taxonomy" id="8355"/>
    <lineage>
        <taxon>Eukaryota</taxon>
        <taxon>Metazoa</taxon>
        <taxon>Chordata</taxon>
        <taxon>Craniata</taxon>
        <taxon>Vertebrata</taxon>
        <taxon>Euteleostomi</taxon>
        <taxon>Amphibia</taxon>
        <taxon>Batrachia</taxon>
        <taxon>Anura</taxon>
        <taxon>Pipoidea</taxon>
        <taxon>Pipidae</taxon>
        <taxon>Xenopodinae</taxon>
        <taxon>Xenopus</taxon>
        <taxon>Xenopus</taxon>
    </lineage>
</organism>
<dbReference type="AlphaFoldDB" id="A0A974BNN6"/>
<dbReference type="Proteomes" id="UP000694892">
    <property type="component" value="Unassembled WGS sequence"/>
</dbReference>
<reference evidence="1" key="1">
    <citation type="submission" date="2016-05" db="EMBL/GenBank/DDBJ databases">
        <title>WGS assembly of Xenopus laevis.</title>
        <authorList>
            <person name="Session A."/>
            <person name="Uno Y."/>
            <person name="Kwon T."/>
            <person name="Chapman J."/>
            <person name="Toyoda A."/>
            <person name="Takahashi S."/>
            <person name="Fukui A."/>
            <person name="Hikosaka A."/>
            <person name="Putnam N."/>
            <person name="Stites J."/>
            <person name="Van Heeringen S."/>
            <person name="Quigley I."/>
            <person name="Heinz S."/>
            <person name="Hellsten U."/>
            <person name="Lyons J."/>
            <person name="Suzuki A."/>
            <person name="Kondo M."/>
            <person name="Ogino H."/>
            <person name="Ochi H."/>
            <person name="Bogdanovic O."/>
            <person name="Lister R."/>
            <person name="Georgiou G."/>
            <person name="Paranjpe S."/>
            <person name="Van Kruijsbergen I."/>
            <person name="Mozaffari S."/>
            <person name="Shu S."/>
            <person name="Schmutz J."/>
            <person name="Jenkins J."/>
            <person name="Grimwood J."/>
            <person name="Carlson J."/>
            <person name="Mitros T."/>
            <person name="Simakov O."/>
            <person name="Heald R."/>
            <person name="Miller K."/>
            <person name="Haudenschild C."/>
            <person name="Kuroki Y."/>
            <person name="Tanaka T."/>
            <person name="Michiue T."/>
            <person name="Watanabe M."/>
            <person name="Kinoshita T."/>
            <person name="Ohta Y."/>
            <person name="Mawaribuchi S."/>
            <person name="Suzuki Y."/>
            <person name="Haramoto Y."/>
            <person name="Yamamoto T."/>
            <person name="Takagi C."/>
            <person name="Kitzman J."/>
            <person name="Shendure J."/>
            <person name="Nakayama T."/>
            <person name="Izutsu Y."/>
            <person name="Robert J."/>
            <person name="Dichmann D."/>
            <person name="Flajnik M."/>
            <person name="Houston D."/>
            <person name="Marcotte E."/>
            <person name="Wallingford J."/>
            <person name="Ito Y."/>
            <person name="Asashima M."/>
            <person name="Ueno N."/>
            <person name="Matsuda Y."/>
            <person name="Jan Veenstra G."/>
            <person name="Fujiyama A."/>
            <person name="Harland R."/>
            <person name="Taira M."/>
            <person name="Rokhsar D.S."/>
        </authorList>
    </citation>
    <scope>NUCLEOTIDE SEQUENCE</scope>
    <source>
        <strain evidence="1">J</strain>
        <tissue evidence="1">Blood</tissue>
    </source>
</reference>
<evidence type="ECO:0000313" key="1">
    <source>
        <dbReference type="EMBL" id="OCT55450.1"/>
    </source>
</evidence>
<gene>
    <name evidence="1" type="ORF">XELAEV_18002023mg</name>
</gene>